<dbReference type="KEGG" id="kcm:ABWK59_35300"/>
<dbReference type="RefSeq" id="WP_354644750.1">
    <property type="nucleotide sequence ID" value="NZ_CP159872.1"/>
</dbReference>
<reference evidence="2" key="1">
    <citation type="submission" date="2024-06" db="EMBL/GenBank/DDBJ databases">
        <title>The genome sequences of Kitasatospora sp. strain HUAS MG31.</title>
        <authorList>
            <person name="Mo P."/>
        </authorList>
    </citation>
    <scope>NUCLEOTIDE SEQUENCE</scope>
    <source>
        <strain evidence="2">HUAS MG31</strain>
    </source>
</reference>
<sequence>MKIETSRLRPIVAAVAVAATLLAPAPLAHAAESSAGEVAFVYDAAQMSEDGSHVSWGWTVSNRSGHAIHDVVLTHAISPSSAVRALTASGPCTVDENRISCRWPEMKAEETSAGIIGADIPADSEGSVQIRGRIVWR</sequence>
<evidence type="ECO:0000313" key="2">
    <source>
        <dbReference type="EMBL" id="XCM83812.1"/>
    </source>
</evidence>
<organism evidence="2">
    <name type="scientific">Kitasatospora camelliae</name>
    <dbReference type="NCBI Taxonomy" id="3156397"/>
    <lineage>
        <taxon>Bacteria</taxon>
        <taxon>Bacillati</taxon>
        <taxon>Actinomycetota</taxon>
        <taxon>Actinomycetes</taxon>
        <taxon>Kitasatosporales</taxon>
        <taxon>Streptomycetaceae</taxon>
        <taxon>Kitasatospora</taxon>
    </lineage>
</organism>
<feature type="signal peptide" evidence="1">
    <location>
        <begin position="1"/>
        <end position="30"/>
    </location>
</feature>
<keyword evidence="1" id="KW-0732">Signal</keyword>
<dbReference type="EMBL" id="CP159872">
    <property type="protein sequence ID" value="XCM83812.1"/>
    <property type="molecule type" value="Genomic_DNA"/>
</dbReference>
<proteinExistence type="predicted"/>
<gene>
    <name evidence="2" type="ORF">ABWK59_35300</name>
</gene>
<accession>A0AAU8K6K2</accession>
<protein>
    <recommendedName>
        <fullName evidence="3">DUF11 domain-containing protein</fullName>
    </recommendedName>
</protein>
<name>A0AAU8K6K2_9ACTN</name>
<feature type="chain" id="PRO_5043773140" description="DUF11 domain-containing protein" evidence="1">
    <location>
        <begin position="31"/>
        <end position="137"/>
    </location>
</feature>
<evidence type="ECO:0000256" key="1">
    <source>
        <dbReference type="SAM" id="SignalP"/>
    </source>
</evidence>
<evidence type="ECO:0008006" key="3">
    <source>
        <dbReference type="Google" id="ProtNLM"/>
    </source>
</evidence>
<dbReference type="AlphaFoldDB" id="A0AAU8K6K2"/>